<dbReference type="Gene3D" id="3.80.10.10">
    <property type="entry name" value="Ribonuclease Inhibitor"/>
    <property type="match status" value="1"/>
</dbReference>
<keyword evidence="2" id="KW-1185">Reference proteome</keyword>
<proteinExistence type="predicted"/>
<dbReference type="OrthoDB" id="2644439at2"/>
<evidence type="ECO:0008006" key="3">
    <source>
        <dbReference type="Google" id="ProtNLM"/>
    </source>
</evidence>
<evidence type="ECO:0000313" key="1">
    <source>
        <dbReference type="EMBL" id="REK75096.1"/>
    </source>
</evidence>
<dbReference type="Proteomes" id="UP000261905">
    <property type="component" value="Unassembled WGS sequence"/>
</dbReference>
<evidence type="ECO:0000313" key="2">
    <source>
        <dbReference type="Proteomes" id="UP000261905"/>
    </source>
</evidence>
<sequence>MSAIWHASIQGVPWDAEKMIHAVNHLRNRATVSFRVGADTIDDLIELDTKVFAKRPDLILFISTMDQKTRYTEEFLKTLASLKHVAALRLDLREQQDLTLLGAMTHMQFLNISSPKKAINLAFIQNYKQLNYLELHGKFNDLAPIAECIRLETLVLNCTVEQLNFVNELPLIKYLSIDSCDLLGPLDAIAESNVSILRLSVVRNLTDIAALGKLRNLVFLQLSLPKVERLCDFSGMDKLKQLELDYMKALKDIENLWTAKQLEVLSLKDIHTAIKADAFDPLKDMESLRQIDFRFIDTGKKRSAAMIQQLEKGGKGSLLYDHIPESDRIRSIAIEHLNPILT</sequence>
<name>A0A371PHJ5_9BACL</name>
<reference evidence="1 2" key="1">
    <citation type="submission" date="2018-08" db="EMBL/GenBank/DDBJ databases">
        <title>Paenibacillus sp. M4BSY-1, whole genome shotgun sequence.</title>
        <authorList>
            <person name="Tuo L."/>
        </authorList>
    </citation>
    <scope>NUCLEOTIDE SEQUENCE [LARGE SCALE GENOMIC DNA]</scope>
    <source>
        <strain evidence="1 2">M4BSY-1</strain>
    </source>
</reference>
<dbReference type="EMBL" id="QUBQ01000002">
    <property type="protein sequence ID" value="REK75096.1"/>
    <property type="molecule type" value="Genomic_DNA"/>
</dbReference>
<protein>
    <recommendedName>
        <fullName evidence="3">Leucine-rich repeat domain-containing protein</fullName>
    </recommendedName>
</protein>
<dbReference type="SUPFAM" id="SSF52058">
    <property type="entry name" value="L domain-like"/>
    <property type="match status" value="1"/>
</dbReference>
<dbReference type="RefSeq" id="WP_116046957.1">
    <property type="nucleotide sequence ID" value="NZ_QUBQ01000002.1"/>
</dbReference>
<dbReference type="AlphaFoldDB" id="A0A371PHJ5"/>
<accession>A0A371PHJ5</accession>
<comment type="caution">
    <text evidence="1">The sequence shown here is derived from an EMBL/GenBank/DDBJ whole genome shotgun (WGS) entry which is preliminary data.</text>
</comment>
<organism evidence="1 2">
    <name type="scientific">Paenibacillus paeoniae</name>
    <dbReference type="NCBI Taxonomy" id="2292705"/>
    <lineage>
        <taxon>Bacteria</taxon>
        <taxon>Bacillati</taxon>
        <taxon>Bacillota</taxon>
        <taxon>Bacilli</taxon>
        <taxon>Bacillales</taxon>
        <taxon>Paenibacillaceae</taxon>
        <taxon>Paenibacillus</taxon>
    </lineage>
</organism>
<gene>
    <name evidence="1" type="ORF">DX130_15810</name>
</gene>
<dbReference type="InterPro" id="IPR032675">
    <property type="entry name" value="LRR_dom_sf"/>
</dbReference>